<dbReference type="EMBL" id="JARBHB010000013">
    <property type="protein sequence ID" value="KAJ8869970.1"/>
    <property type="molecule type" value="Genomic_DNA"/>
</dbReference>
<sequence>MEYWQVIRKRNESRLQKKNPASIRGIMAGSLTGEETCNRNVVKLTVNNYFSWALKVKQELLLKDVEEAVIGYEDTLGFVLPQTETRRQARNNVIALAIIFKYVGENFEGDIEEIDSANKAWKTLDELYSDEGLVNGAKLTHFVKPKDMSVQEYFAKINQLWKKTTRAGYEFTERPVAGMIIGNLTEEYAVCVTSLEAEMMKLSLF</sequence>
<accession>A0ABQ9GC29</accession>
<dbReference type="Pfam" id="PF14223">
    <property type="entry name" value="Retrotran_gag_2"/>
    <property type="match status" value="1"/>
</dbReference>
<proteinExistence type="predicted"/>
<dbReference type="Proteomes" id="UP001159363">
    <property type="component" value="Chromosome 12"/>
</dbReference>
<reference evidence="1 2" key="1">
    <citation type="submission" date="2023-02" db="EMBL/GenBank/DDBJ databases">
        <title>LHISI_Scaffold_Assembly.</title>
        <authorList>
            <person name="Stuart O.P."/>
            <person name="Cleave R."/>
            <person name="Magrath M.J.L."/>
            <person name="Mikheyev A.S."/>
        </authorList>
    </citation>
    <scope>NUCLEOTIDE SEQUENCE [LARGE SCALE GENOMIC DNA]</scope>
    <source>
        <strain evidence="1">Daus_M_001</strain>
        <tissue evidence="1">Leg muscle</tissue>
    </source>
</reference>
<evidence type="ECO:0000313" key="2">
    <source>
        <dbReference type="Proteomes" id="UP001159363"/>
    </source>
</evidence>
<keyword evidence="2" id="KW-1185">Reference proteome</keyword>
<protein>
    <submittedName>
        <fullName evidence="1">Uncharacterized protein</fullName>
    </submittedName>
</protein>
<comment type="caution">
    <text evidence="1">The sequence shown here is derived from an EMBL/GenBank/DDBJ whole genome shotgun (WGS) entry which is preliminary data.</text>
</comment>
<name>A0ABQ9GC29_9NEOP</name>
<evidence type="ECO:0000313" key="1">
    <source>
        <dbReference type="EMBL" id="KAJ8869970.1"/>
    </source>
</evidence>
<gene>
    <name evidence="1" type="ORF">PR048_028981</name>
</gene>
<organism evidence="1 2">
    <name type="scientific">Dryococelus australis</name>
    <dbReference type="NCBI Taxonomy" id="614101"/>
    <lineage>
        <taxon>Eukaryota</taxon>
        <taxon>Metazoa</taxon>
        <taxon>Ecdysozoa</taxon>
        <taxon>Arthropoda</taxon>
        <taxon>Hexapoda</taxon>
        <taxon>Insecta</taxon>
        <taxon>Pterygota</taxon>
        <taxon>Neoptera</taxon>
        <taxon>Polyneoptera</taxon>
        <taxon>Phasmatodea</taxon>
        <taxon>Verophasmatodea</taxon>
        <taxon>Anareolatae</taxon>
        <taxon>Phasmatidae</taxon>
        <taxon>Eurycanthinae</taxon>
        <taxon>Dryococelus</taxon>
    </lineage>
</organism>